<evidence type="ECO:0000313" key="2">
    <source>
        <dbReference type="Proteomes" id="UP000828048"/>
    </source>
</evidence>
<gene>
    <name evidence="1" type="ORF">Vadar_006235</name>
</gene>
<reference evidence="1 2" key="1">
    <citation type="journal article" date="2021" name="Hortic Res">
        <title>High-quality reference genome and annotation aids understanding of berry development for evergreen blueberry (Vaccinium darrowii).</title>
        <authorList>
            <person name="Yu J."/>
            <person name="Hulse-Kemp A.M."/>
            <person name="Babiker E."/>
            <person name="Staton M."/>
        </authorList>
    </citation>
    <scope>NUCLEOTIDE SEQUENCE [LARGE SCALE GENOMIC DNA]</scope>
    <source>
        <strain evidence="2">cv. NJ 8807/NJ 8810</strain>
        <tissue evidence="1">Young leaf</tissue>
    </source>
</reference>
<protein>
    <submittedName>
        <fullName evidence="1">Uncharacterized protein</fullName>
    </submittedName>
</protein>
<sequence length="429" mass="47905">MMDQKERVQAIASVSTDTIPAEFIRPESEQPGLTTYGGQALQVPVIDFSDLHEEILVGSIVDASCKWGMFQIVNHEIPVEVIRKLQQVGKEFFELPQEEKEAYAKPVGSKSVEGYGTKLQKEVEGKKGWVDHLFHKIWPPHTINYQFWPKNPPSYREANEEYTKHLHGVVEKLLRALSLGLGLQGEELKVAVGGNELVYLMKINYYPPCPRPDLALGVVAHSDMCAITILVPNEVQGLQAFQDGHWYDVKYIPNALIIHIGDQIEESNIESKTLHKPKSIKALSHRINMDVGAVLRVVKGIGSELENMDRANAVVQPPPYNSTSISTALFVAALLNDTNAFSSLSTSIATAAGVNVDANILSNGKYKSVLHRSTLNKEDTRISWPVFLEPPSEFEVGPHPKLISEENPPKYKLKKYSDYVYCKLNKIPQ</sequence>
<evidence type="ECO:0000313" key="1">
    <source>
        <dbReference type="EMBL" id="KAH7859852.1"/>
    </source>
</evidence>
<dbReference type="EMBL" id="CM037154">
    <property type="protein sequence ID" value="KAH7859852.1"/>
    <property type="molecule type" value="Genomic_DNA"/>
</dbReference>
<dbReference type="Proteomes" id="UP000828048">
    <property type="component" value="Chromosome 4"/>
</dbReference>
<proteinExistence type="predicted"/>
<name>A0ACB7Z2X9_9ERIC</name>
<comment type="caution">
    <text evidence="1">The sequence shown here is derived from an EMBL/GenBank/DDBJ whole genome shotgun (WGS) entry which is preliminary data.</text>
</comment>
<accession>A0ACB7Z2X9</accession>
<organism evidence="1 2">
    <name type="scientific">Vaccinium darrowii</name>
    <dbReference type="NCBI Taxonomy" id="229202"/>
    <lineage>
        <taxon>Eukaryota</taxon>
        <taxon>Viridiplantae</taxon>
        <taxon>Streptophyta</taxon>
        <taxon>Embryophyta</taxon>
        <taxon>Tracheophyta</taxon>
        <taxon>Spermatophyta</taxon>
        <taxon>Magnoliopsida</taxon>
        <taxon>eudicotyledons</taxon>
        <taxon>Gunneridae</taxon>
        <taxon>Pentapetalae</taxon>
        <taxon>asterids</taxon>
        <taxon>Ericales</taxon>
        <taxon>Ericaceae</taxon>
        <taxon>Vaccinioideae</taxon>
        <taxon>Vaccinieae</taxon>
        <taxon>Vaccinium</taxon>
    </lineage>
</organism>
<keyword evidence="2" id="KW-1185">Reference proteome</keyword>